<evidence type="ECO:0000259" key="3">
    <source>
        <dbReference type="Pfam" id="PF00561"/>
    </source>
</evidence>
<dbReference type="PRINTS" id="PR00412">
    <property type="entry name" value="EPOXHYDRLASE"/>
</dbReference>
<dbReference type="SUPFAM" id="SSF53474">
    <property type="entry name" value="alpha/beta-Hydrolases"/>
    <property type="match status" value="1"/>
</dbReference>
<organism evidence="4 5">
    <name type="scientific">Endocarpon pusillum (strain Z07020 / HMAS-L-300199)</name>
    <name type="common">Lichen-forming fungus</name>
    <dbReference type="NCBI Taxonomy" id="1263415"/>
    <lineage>
        <taxon>Eukaryota</taxon>
        <taxon>Fungi</taxon>
        <taxon>Dikarya</taxon>
        <taxon>Ascomycota</taxon>
        <taxon>Pezizomycotina</taxon>
        <taxon>Eurotiomycetes</taxon>
        <taxon>Chaetothyriomycetidae</taxon>
        <taxon>Verrucariales</taxon>
        <taxon>Verrucariaceae</taxon>
        <taxon>Endocarpon</taxon>
    </lineage>
</organism>
<gene>
    <name evidence="4" type="ORF">EPUS_01172</name>
</gene>
<evidence type="ECO:0000313" key="5">
    <source>
        <dbReference type="Proteomes" id="UP000019373"/>
    </source>
</evidence>
<evidence type="ECO:0000313" key="4">
    <source>
        <dbReference type="EMBL" id="ERF69215.1"/>
    </source>
</evidence>
<dbReference type="InterPro" id="IPR000639">
    <property type="entry name" value="Epox_hydrolase-like"/>
</dbReference>
<name>U1HGG2_ENDPU</name>
<dbReference type="GO" id="GO:0016787">
    <property type="term" value="F:hydrolase activity"/>
    <property type="evidence" value="ECO:0007669"/>
    <property type="project" value="UniProtKB-KW"/>
</dbReference>
<dbReference type="GeneID" id="19236230"/>
<dbReference type="AlphaFoldDB" id="U1HGG2"/>
<dbReference type="Pfam" id="PF00561">
    <property type="entry name" value="Abhydrolase_1"/>
    <property type="match status" value="1"/>
</dbReference>
<comment type="similarity">
    <text evidence="2">Belongs to the AB hydrolase superfamily. Epoxide hydrolase family.</text>
</comment>
<dbReference type="Gene3D" id="3.40.50.1820">
    <property type="entry name" value="alpha/beta hydrolase"/>
    <property type="match status" value="1"/>
</dbReference>
<dbReference type="OrthoDB" id="408373at2759"/>
<evidence type="ECO:0000256" key="1">
    <source>
        <dbReference type="ARBA" id="ARBA00022801"/>
    </source>
</evidence>
<feature type="domain" description="AB hydrolase-1" evidence="3">
    <location>
        <begin position="41"/>
        <end position="153"/>
    </location>
</feature>
<dbReference type="Proteomes" id="UP000019373">
    <property type="component" value="Unassembled WGS sequence"/>
</dbReference>
<sequence length="383" mass="43178">MLSNLPPLPVSAGITSRLVQTAPHSLAFHILEAGSVLPARPLIILVHGFPELAYSWRHMILPLASAGYHVVAFDQRGYGRTHSPDGPTPLSDFRPLTLVQDVVVLAHALGHTKAKCIVGHDFGAVTAALCALIRPDYFESVVLMSHPFKGPPELPLRPADGLLQRSIAVDMEAELAKLERPRKHYKWYYCTPAANREILEPKEDLQEFLRGYFHLKSADWDGNDPRPLTAWKATELAQMPRYYIMDKGDTMREAVAKDMAEEDPQVVRERSSRWLKDEELAVYVEEYARNGFQGGLNWYRIQTRPEILRELEILAGKKIEVPCLFVSGKQDWGPFQEPGAVEKMHKACTDFRGAKYIEGAGHWLPQERPQEAAEEILSLLDTI</sequence>
<dbReference type="InterPro" id="IPR000073">
    <property type="entry name" value="AB_hydrolase_1"/>
</dbReference>
<keyword evidence="5" id="KW-1185">Reference proteome</keyword>
<dbReference type="EMBL" id="KE721469">
    <property type="protein sequence ID" value="ERF69215.1"/>
    <property type="molecule type" value="Genomic_DNA"/>
</dbReference>
<accession>U1HGG2</accession>
<reference evidence="5" key="1">
    <citation type="journal article" date="2014" name="BMC Genomics">
        <title>Genome characteristics reveal the impact of lichenization on lichen-forming fungus Endocarpon pusillum Hedwig (Verrucariales, Ascomycota).</title>
        <authorList>
            <person name="Wang Y.-Y."/>
            <person name="Liu B."/>
            <person name="Zhang X.-Y."/>
            <person name="Zhou Q.-M."/>
            <person name="Zhang T."/>
            <person name="Li H."/>
            <person name="Yu Y.-F."/>
            <person name="Zhang X.-L."/>
            <person name="Hao X.-Y."/>
            <person name="Wang M."/>
            <person name="Wang L."/>
            <person name="Wei J.-C."/>
        </authorList>
    </citation>
    <scope>NUCLEOTIDE SEQUENCE [LARGE SCALE GENOMIC DNA]</scope>
    <source>
        <strain evidence="5">Z07020 / HMAS-L-300199</strain>
    </source>
</reference>
<dbReference type="InterPro" id="IPR029058">
    <property type="entry name" value="AB_hydrolase_fold"/>
</dbReference>
<dbReference type="PANTHER" id="PTHR43329">
    <property type="entry name" value="EPOXIDE HYDROLASE"/>
    <property type="match status" value="1"/>
</dbReference>
<dbReference type="HOGENOM" id="CLU_020336_7_4_1"/>
<dbReference type="OMA" id="NWYRVRT"/>
<evidence type="ECO:0000256" key="2">
    <source>
        <dbReference type="ARBA" id="ARBA00038334"/>
    </source>
</evidence>
<keyword evidence="1" id="KW-0378">Hydrolase</keyword>
<dbReference type="eggNOG" id="KOG4178">
    <property type="taxonomic scope" value="Eukaryota"/>
</dbReference>
<proteinExistence type="inferred from homology"/>
<protein>
    <recommendedName>
        <fullName evidence="3">AB hydrolase-1 domain-containing protein</fullName>
    </recommendedName>
</protein>
<dbReference type="RefSeq" id="XP_007805275.1">
    <property type="nucleotide sequence ID" value="XM_007807084.1"/>
</dbReference>